<evidence type="ECO:0000313" key="1">
    <source>
        <dbReference type="EMBL" id="ETN97428.1"/>
    </source>
</evidence>
<accession>X6L7T9</accession>
<organism evidence="1 2">
    <name type="scientific">Reticulomyxa filosa</name>
    <dbReference type="NCBI Taxonomy" id="46433"/>
    <lineage>
        <taxon>Eukaryota</taxon>
        <taxon>Sar</taxon>
        <taxon>Rhizaria</taxon>
        <taxon>Retaria</taxon>
        <taxon>Foraminifera</taxon>
        <taxon>Monothalamids</taxon>
        <taxon>Reticulomyxidae</taxon>
        <taxon>Reticulomyxa</taxon>
    </lineage>
</organism>
<protein>
    <submittedName>
        <fullName evidence="1">Uncharacterized protein</fullName>
    </submittedName>
</protein>
<dbReference type="EMBL" id="ASPP01049756">
    <property type="protein sequence ID" value="ETN97428.1"/>
    <property type="molecule type" value="Genomic_DNA"/>
</dbReference>
<name>X6L7T9_RETFI</name>
<dbReference type="Proteomes" id="UP000023152">
    <property type="component" value="Unassembled WGS sequence"/>
</dbReference>
<comment type="caution">
    <text evidence="1">The sequence shown here is derived from an EMBL/GenBank/DDBJ whole genome shotgun (WGS) entry which is preliminary data.</text>
</comment>
<evidence type="ECO:0000313" key="2">
    <source>
        <dbReference type="Proteomes" id="UP000023152"/>
    </source>
</evidence>
<keyword evidence="2" id="KW-1185">Reference proteome</keyword>
<gene>
    <name evidence="1" type="ORF">RFI_40101</name>
</gene>
<proteinExistence type="predicted"/>
<sequence>MSTTWSHLGVMKCGVAEINGVFYRVEDEKKIQALFNVDIDYERQQISSFALPRVVFHRKCDSTDYVFARLIPSHIYHSFNDDDATPLWYAIRLAPLKSGQQSDKIRMKDHTIMYIHNELNAHDIHEKPPSRGWIPVAGTTPAPVLVGMSQQLHMENSDAKTSVCVMYFNICMRKHTYIKRLYEHAKLRTRDHFFLGGGVKKKKKGKTVQLDTIPEEKKSTENQLITQKPETQNADKAKNKKWKVDDVLCQDINMIGSDQILRVTSKIDVLQTKWKESQLGPHDCLEVFLNCVGRVVDMDDSDDSVKLEWADLTSNWLPYKACFLTWSKDVTTPDYSKDKESECADIEYDKNLLEGIKQLFVLARFVTSSFFSKIYYLIFQFSLFFQFLVLSLHSKNILQQYQTNISYFAYREILFLQFFQTSNILPTFYNQKSWFFVIITTRKNEKKKKGAKLISRSSNLGYFFNRVYLTQVKKKNEHFHKSNYKLVLYLDKSKKLLFDYELALSSMWSLGCFSL</sequence>
<feature type="non-terminal residue" evidence="1">
    <location>
        <position position="515"/>
    </location>
</feature>
<dbReference type="AlphaFoldDB" id="X6L7T9"/>
<reference evidence="1 2" key="1">
    <citation type="journal article" date="2013" name="Curr. Biol.">
        <title>The Genome of the Foraminiferan Reticulomyxa filosa.</title>
        <authorList>
            <person name="Glockner G."/>
            <person name="Hulsmann N."/>
            <person name="Schleicher M."/>
            <person name="Noegel A.A."/>
            <person name="Eichinger L."/>
            <person name="Gallinger C."/>
            <person name="Pawlowski J."/>
            <person name="Sierra R."/>
            <person name="Euteneuer U."/>
            <person name="Pillet L."/>
            <person name="Moustafa A."/>
            <person name="Platzer M."/>
            <person name="Groth M."/>
            <person name="Szafranski K."/>
            <person name="Schliwa M."/>
        </authorList>
    </citation>
    <scope>NUCLEOTIDE SEQUENCE [LARGE SCALE GENOMIC DNA]</scope>
</reference>